<dbReference type="PRINTS" id="PR00998">
    <property type="entry name" value="CRBOXYPTASET"/>
</dbReference>
<dbReference type="RefSeq" id="WP_013181764.1">
    <property type="nucleotide sequence ID" value="NC_014225.1"/>
</dbReference>
<keyword evidence="1 2" id="KW-0479">Metal-binding</keyword>
<feature type="binding site" evidence="2">
    <location>
        <position position="271"/>
    </location>
    <ligand>
        <name>Zn(2+)</name>
        <dbReference type="ChEBI" id="CHEBI:29105"/>
        <note>catalytic</note>
    </ligand>
</feature>
<dbReference type="PROSITE" id="PS52034">
    <property type="entry name" value="PEPTIDASE_M32"/>
    <property type="match status" value="1"/>
</dbReference>
<feature type="binding site" evidence="2">
    <location>
        <position position="275"/>
    </location>
    <ligand>
        <name>Zn(2+)</name>
        <dbReference type="ChEBI" id="CHEBI:29105"/>
        <note>catalytic</note>
    </ligand>
</feature>
<dbReference type="Pfam" id="PF02074">
    <property type="entry name" value="Peptidase_M32"/>
    <property type="match status" value="1"/>
</dbReference>
<comment type="cofactor">
    <cofactor evidence="2">
        <name>Zn(2+)</name>
        <dbReference type="ChEBI" id="CHEBI:29105"/>
    </cofactor>
    <text evidence="2">Binds 1 zinc ion per subunit.</text>
</comment>
<comment type="similarity">
    <text evidence="1">Belongs to the peptidase M32 family.</text>
</comment>
<proteinExistence type="inferred from homology"/>
<accession>D6YV84</accession>
<name>D6YV84_WADCW</name>
<evidence type="ECO:0000256" key="3">
    <source>
        <dbReference type="PIRSR" id="PIRSR006615-2"/>
    </source>
</evidence>
<evidence type="ECO:0000256" key="1">
    <source>
        <dbReference type="PIRNR" id="PIRNR006615"/>
    </source>
</evidence>
<dbReference type="PIRSF" id="PIRSF006615">
    <property type="entry name" value="Zn_crbxpep_Taq"/>
    <property type="match status" value="1"/>
</dbReference>
<dbReference type="PANTHER" id="PTHR34217">
    <property type="entry name" value="METAL-DEPENDENT CARBOXYPEPTIDASE"/>
    <property type="match status" value="1"/>
</dbReference>
<dbReference type="GO" id="GO:0004181">
    <property type="term" value="F:metallocarboxypeptidase activity"/>
    <property type="evidence" value="ECO:0007669"/>
    <property type="project" value="UniProtKB-UniRule"/>
</dbReference>
<evidence type="ECO:0000256" key="2">
    <source>
        <dbReference type="PIRSR" id="PIRSR006615-1"/>
    </source>
</evidence>
<dbReference type="EMBL" id="CP001928">
    <property type="protein sequence ID" value="ADI38045.1"/>
    <property type="molecule type" value="Genomic_DNA"/>
</dbReference>
<keyword evidence="1" id="KW-0482">Metalloprotease</keyword>
<evidence type="ECO:0000313" key="4">
    <source>
        <dbReference type="EMBL" id="ADI38045.1"/>
    </source>
</evidence>
<dbReference type="CDD" id="cd06460">
    <property type="entry name" value="M32_Taq"/>
    <property type="match status" value="1"/>
</dbReference>
<protein>
    <recommendedName>
        <fullName evidence="1">Metal-dependent carboxypeptidase</fullName>
        <ecNumber evidence="1">3.4.17.19</ecNumber>
    </recommendedName>
</protein>
<dbReference type="GO" id="GO:0046872">
    <property type="term" value="F:metal ion binding"/>
    <property type="evidence" value="ECO:0007669"/>
    <property type="project" value="UniProtKB-KW"/>
</dbReference>
<evidence type="ECO:0000313" key="5">
    <source>
        <dbReference type="Proteomes" id="UP000001505"/>
    </source>
</evidence>
<dbReference type="OrthoDB" id="9772308at2"/>
<organism evidence="4 5">
    <name type="scientific">Waddlia chondrophila (strain ATCC VR-1470 / WSU 86-1044)</name>
    <dbReference type="NCBI Taxonomy" id="716544"/>
    <lineage>
        <taxon>Bacteria</taxon>
        <taxon>Pseudomonadati</taxon>
        <taxon>Chlamydiota</taxon>
        <taxon>Chlamydiia</taxon>
        <taxon>Parachlamydiales</taxon>
        <taxon>Waddliaceae</taxon>
        <taxon>Waddlia</taxon>
    </lineage>
</organism>
<keyword evidence="2" id="KW-0862">Zinc</keyword>
<dbReference type="Proteomes" id="UP000001505">
    <property type="component" value="Chromosome"/>
</dbReference>
<dbReference type="AlphaFoldDB" id="D6YV84"/>
<sequence>MTNSEKAYQDLCQLSRRAKILEGISHLLEWDQETCMPKAASPIRAEQLQIIAGLIHRQKTGKPFADALSKLVDLKTGSVKQDGLKPEQKAALKRWHKDYKMQTSLPSAFVEQFAKVTSEAHLVWDRAKKQNDFASFLPTLKKVIDLNKQKAEYFGYSDHPYDALLDIYEPEMTKKEVEKVFSSLKKSIMELLGRIQKAKQIDDSKLQLRYPPSLQLSFGNKLAKMIGYTDERGRLDLSTHPFSSASHPTDSRITTRIIPNLPISNIRSILHECGHAFYEMGLPEQHYGTPLGESVSLGVHESQSRWWETRIGLSKGFWKFLMPHMKKHFKGKLDGIKLETLWKGVNKVEPSLIRVEADEVSYALHVILRFELEVALIEGSLSPKDLPEAWNQKMEELLGIVPKTDSQGCLQDIHWSMGAFGYFPTYALGNLYASQFFEAFEKAHPDWENLVEKGEFEFIKKWLTDNIHVHGRRYSSRELLKKVSGKAFTSEPFESYLNNKYSKIYIGSLPRKGQFRP</sequence>
<reference evidence="4 5" key="1">
    <citation type="journal article" date="2010" name="PLoS ONE">
        <title>The Waddlia genome: a window into chlamydial biology.</title>
        <authorList>
            <person name="Bertelli C."/>
            <person name="Collyn F."/>
            <person name="Croxatto A."/>
            <person name="Ruckert C."/>
            <person name="Polkinghorne A."/>
            <person name="Kebbi-Beghdadi C."/>
            <person name="Goesmann A."/>
            <person name="Vaughan L."/>
            <person name="Greub G."/>
        </authorList>
    </citation>
    <scope>NUCLEOTIDE SEQUENCE [LARGE SCALE GENOMIC DNA]</scope>
    <source>
        <strain evidence="5">ATCC VR-1470 / WSU 86-1044</strain>
    </source>
</reference>
<keyword evidence="5" id="KW-1185">Reference proteome</keyword>
<feature type="active site" description="Proton donor/acceptor" evidence="3">
    <location>
        <position position="272"/>
    </location>
</feature>
<dbReference type="EC" id="3.4.17.19" evidence="1"/>
<dbReference type="InterPro" id="IPR001333">
    <property type="entry name" value="Peptidase_M32_Taq"/>
</dbReference>
<dbReference type="SUPFAM" id="SSF55486">
    <property type="entry name" value="Metalloproteases ('zincins'), catalytic domain"/>
    <property type="match status" value="1"/>
</dbReference>
<dbReference type="GO" id="GO:0006508">
    <property type="term" value="P:proteolysis"/>
    <property type="evidence" value="ECO:0007669"/>
    <property type="project" value="UniProtKB-UniRule"/>
</dbReference>
<keyword evidence="1 4" id="KW-0121">Carboxypeptidase</keyword>
<keyword evidence="1 4" id="KW-0378">Hydrolase</keyword>
<dbReference type="HOGENOM" id="CLU_032916_1_1_0"/>
<dbReference type="KEGG" id="wch:wcw_0678"/>
<dbReference type="PANTHER" id="PTHR34217:SF1">
    <property type="entry name" value="CARBOXYPEPTIDASE 1"/>
    <property type="match status" value="1"/>
</dbReference>
<comment type="catalytic activity">
    <reaction evidence="1">
        <text>Release of a C-terminal amino acid with broad specificity, except for -Pro.</text>
        <dbReference type="EC" id="3.4.17.19"/>
    </reaction>
</comment>
<feature type="binding site" evidence="2">
    <location>
        <position position="301"/>
    </location>
    <ligand>
        <name>Zn(2+)</name>
        <dbReference type="ChEBI" id="CHEBI:29105"/>
        <note>catalytic</note>
    </ligand>
</feature>
<gene>
    <name evidence="4" type="ordered locus">wcw_0678</name>
</gene>
<dbReference type="eggNOG" id="COG2317">
    <property type="taxonomic scope" value="Bacteria"/>
</dbReference>
<comment type="function">
    <text evidence="1">Broad specificity carboxypetidase that releases amino acids sequentially from the C-terminus, including neutral, aromatic, polar and basic residues.</text>
</comment>
<dbReference type="Gene3D" id="1.10.1370.30">
    <property type="match status" value="1"/>
</dbReference>
<dbReference type="STRING" id="716544.wcw_0678"/>
<keyword evidence="1" id="KW-0645">Protease</keyword>